<dbReference type="GO" id="GO:0043169">
    <property type="term" value="F:cation binding"/>
    <property type="evidence" value="ECO:0007669"/>
    <property type="project" value="InterPro"/>
</dbReference>
<keyword evidence="14" id="KW-1185">Reference proteome</keyword>
<keyword evidence="9 10" id="KW-0119">Carbohydrate metabolism</keyword>
<evidence type="ECO:0000256" key="4">
    <source>
        <dbReference type="ARBA" id="ARBA00009000"/>
    </source>
</evidence>
<dbReference type="InterPro" id="IPR006407">
    <property type="entry name" value="GlgB"/>
</dbReference>
<evidence type="ECO:0000259" key="12">
    <source>
        <dbReference type="SMART" id="SM00642"/>
    </source>
</evidence>
<dbReference type="EMBL" id="CP009889">
    <property type="protein sequence ID" value="AIY66690.1"/>
    <property type="molecule type" value="Genomic_DNA"/>
</dbReference>
<dbReference type="Gene3D" id="2.60.40.10">
    <property type="entry name" value="Immunoglobulins"/>
    <property type="match status" value="1"/>
</dbReference>
<feature type="active site" description="Nucleophile" evidence="10 11">
    <location>
        <position position="418"/>
    </location>
</feature>
<dbReference type="InterPro" id="IPR006047">
    <property type="entry name" value="GH13_cat_dom"/>
</dbReference>
<dbReference type="PANTHER" id="PTHR43651">
    <property type="entry name" value="1,4-ALPHA-GLUCAN-BRANCHING ENZYME"/>
    <property type="match status" value="1"/>
</dbReference>
<comment type="subunit">
    <text evidence="10">Monomer.</text>
</comment>
<dbReference type="NCBIfam" id="NF008967">
    <property type="entry name" value="PRK12313.1"/>
    <property type="match status" value="1"/>
</dbReference>
<dbReference type="SUPFAM" id="SSF51011">
    <property type="entry name" value="Glycosyl hydrolase domain"/>
    <property type="match status" value="1"/>
</dbReference>
<dbReference type="FunFam" id="3.20.20.80:FF:000003">
    <property type="entry name" value="1,4-alpha-glucan branching enzyme GlgB"/>
    <property type="match status" value="1"/>
</dbReference>
<organism evidence="13 14">
    <name type="scientific">Pseudoalteromonas piratica</name>
    <dbReference type="NCBI Taxonomy" id="1348114"/>
    <lineage>
        <taxon>Bacteria</taxon>
        <taxon>Pseudomonadati</taxon>
        <taxon>Pseudomonadota</taxon>
        <taxon>Gammaproteobacteria</taxon>
        <taxon>Alteromonadales</taxon>
        <taxon>Pseudoalteromonadaceae</taxon>
        <taxon>Pseudoalteromonas</taxon>
    </lineage>
</organism>
<feature type="domain" description="Glycosyl hydrolase family 13 catalytic" evidence="12">
    <location>
        <begin position="259"/>
        <end position="621"/>
    </location>
</feature>
<dbReference type="Gene3D" id="3.20.20.80">
    <property type="entry name" value="Glycosidases"/>
    <property type="match status" value="1"/>
</dbReference>
<dbReference type="eggNOG" id="COG0296">
    <property type="taxonomic scope" value="Bacteria"/>
</dbReference>
<dbReference type="Pfam" id="PF02922">
    <property type="entry name" value="CBM_48"/>
    <property type="match status" value="1"/>
</dbReference>
<accession>A0A0A7EJ35</accession>
<evidence type="ECO:0000313" key="14">
    <source>
        <dbReference type="Proteomes" id="UP000030341"/>
    </source>
</evidence>
<dbReference type="SUPFAM" id="SSF51445">
    <property type="entry name" value="(Trans)glycosidases"/>
    <property type="match status" value="1"/>
</dbReference>
<dbReference type="PANTHER" id="PTHR43651:SF3">
    <property type="entry name" value="1,4-ALPHA-GLUCAN-BRANCHING ENZYME"/>
    <property type="match status" value="1"/>
</dbReference>
<feature type="active site" description="Proton donor" evidence="10 11">
    <location>
        <position position="471"/>
    </location>
</feature>
<dbReference type="Proteomes" id="UP000030341">
    <property type="component" value="Chromosome 2"/>
</dbReference>
<dbReference type="SMART" id="SM00642">
    <property type="entry name" value="Aamy"/>
    <property type="match status" value="1"/>
</dbReference>
<dbReference type="InterPro" id="IPR013783">
    <property type="entry name" value="Ig-like_fold"/>
</dbReference>
<dbReference type="InterPro" id="IPR004193">
    <property type="entry name" value="Glyco_hydro_13_N"/>
</dbReference>
<dbReference type="EC" id="2.4.1.18" evidence="10"/>
<evidence type="ECO:0000256" key="6">
    <source>
        <dbReference type="ARBA" id="ARBA00022676"/>
    </source>
</evidence>
<dbReference type="STRING" id="1348114.OM33_16315"/>
<keyword evidence="7 10" id="KW-0808">Transferase</keyword>
<dbReference type="Gene3D" id="2.60.40.1180">
    <property type="entry name" value="Golgi alpha-mannosidase II"/>
    <property type="match status" value="1"/>
</dbReference>
<dbReference type="GO" id="GO:0003844">
    <property type="term" value="F:1,4-alpha-glucan branching enzyme activity"/>
    <property type="evidence" value="ECO:0007669"/>
    <property type="project" value="UniProtKB-UniRule"/>
</dbReference>
<name>A0A0A7EJ35_9GAMM</name>
<dbReference type="CDD" id="cd02855">
    <property type="entry name" value="E_set_GBE_prok_N"/>
    <property type="match status" value="1"/>
</dbReference>
<comment type="similarity">
    <text evidence="4 10">Belongs to the glycosyl hydrolase 13 family. GlgB subfamily.</text>
</comment>
<evidence type="ECO:0000256" key="3">
    <source>
        <dbReference type="ARBA" id="ARBA00004964"/>
    </source>
</evidence>
<sequence>MLGEIMSVANLVSLSQLNEEQQSLEKAHSLQRADFINAFSFLGKHVINQELSIVRCFIPGAKKVSVCANKQLLKMEQLQQTGLFQLVVSNNKVPEPIQLDIDFGDCQVQRFLPYSFASTLDDDAMYLFNQGTLAHGYRHFGAHVITHQGIKGTRFTVWAPNAKSVSVIGDFNHWDASCYPMRFHPASGVWEIFIAEDLSGKHYKYSLLTEHNQRIEKADPFAMQMQLPPHTASQVASLPQNHQPIALINQFNQAISIYEVHLGSWRRNVEQGNGYLNYTELAEQLIPYVLDLGFTHIQLMPISEFPFDGSWGYQPVGLFAPTSRFGDINAFSEFIGKIKAAGIGVLIDWVPGHFPNDPHGLAMFDGTHLYEHADKRQGYHPDWNTHIYNYDRAEVRSFLLSNATYWLNEFGIDGLRVDAVASMLYLDYSRKEGEWVPNCFGGRENLGAISLLQQINATVYGENPNIVTIAEESTAWPGVTKPTDQSGLGFGFKWNMGWMNDSLEYIKKDPLYRRHHHNEMTFSLVYAFSENYILPLSHDEVVHGKGSLINKMPGDDWQKFANLRAFYGFMWAHPGKKLLFMGGEFAQYHEWDHDFSLDWHLLDEAKHQGVYTLIKSLNSLYKAYPAFYEMDNSGEGFRWIDGGNAEQSVFSFVRQSGEQSKVIAICNFTPEVRTQFKLGVPNAKRYKLVLNTDDIQFGGSGVPVETDIAVLNEANHGFENSISLTLAPLATYYLVEK</sequence>
<dbReference type="HAMAP" id="MF_00685">
    <property type="entry name" value="GlgB"/>
    <property type="match status" value="1"/>
</dbReference>
<dbReference type="InterPro" id="IPR014756">
    <property type="entry name" value="Ig_E-set"/>
</dbReference>
<dbReference type="InterPro" id="IPR017853">
    <property type="entry name" value="GH"/>
</dbReference>
<comment type="function">
    <text evidence="2 10">Catalyzes the formation of the alpha-1,6-glucosidic linkages in glycogen by scission of a 1,4-alpha-linked oligosaccharide from growing alpha-1,4-glucan chains and the subsequent attachment of the oligosaccharide to the alpha-1,6 position.</text>
</comment>
<dbReference type="InterPro" id="IPR037439">
    <property type="entry name" value="Branching_enzy"/>
</dbReference>
<dbReference type="InterPro" id="IPR006048">
    <property type="entry name" value="A-amylase/branching_C"/>
</dbReference>
<reference evidence="13 14" key="1">
    <citation type="submission" date="2014-11" db="EMBL/GenBank/DDBJ databases">
        <title>Complete Genome Sequence of Pseudoalteromonas sp. Strain OCN003 Isolated from Kaneohe Bay, Oahu, Hawaii.</title>
        <authorList>
            <person name="Beurmann S."/>
            <person name="Videau P."/>
            <person name="Ushijima B."/>
            <person name="Smith A.M."/>
            <person name="Aeby G.S."/>
            <person name="Callahan S.M."/>
            <person name="Belcaid M."/>
        </authorList>
    </citation>
    <scope>NUCLEOTIDE SEQUENCE [LARGE SCALE GENOMIC DNA]</scope>
    <source>
        <strain evidence="13 14">OCN003</strain>
    </source>
</reference>
<evidence type="ECO:0000256" key="8">
    <source>
        <dbReference type="ARBA" id="ARBA00023056"/>
    </source>
</evidence>
<comment type="catalytic activity">
    <reaction evidence="1 10">
        <text>Transfers a segment of a (1-&gt;4)-alpha-D-glucan chain to a primary hydroxy group in a similar glucan chain.</text>
        <dbReference type="EC" id="2.4.1.18"/>
    </reaction>
</comment>
<dbReference type="PIRSF" id="PIRSF000463">
    <property type="entry name" value="GlgB"/>
    <property type="match status" value="1"/>
</dbReference>
<dbReference type="GO" id="GO:0005829">
    <property type="term" value="C:cytosol"/>
    <property type="evidence" value="ECO:0007669"/>
    <property type="project" value="TreeGrafter"/>
</dbReference>
<dbReference type="FunFam" id="2.60.40.1180:FF:000002">
    <property type="entry name" value="1,4-alpha-glucan branching enzyme GlgB"/>
    <property type="match status" value="1"/>
</dbReference>
<proteinExistence type="inferred from homology"/>
<evidence type="ECO:0000256" key="9">
    <source>
        <dbReference type="ARBA" id="ARBA00023277"/>
    </source>
</evidence>
<dbReference type="Pfam" id="PF22019">
    <property type="entry name" value="GlgB_N"/>
    <property type="match status" value="1"/>
</dbReference>
<evidence type="ECO:0000256" key="2">
    <source>
        <dbReference type="ARBA" id="ARBA00002953"/>
    </source>
</evidence>
<gene>
    <name evidence="10" type="primary">glgB</name>
    <name evidence="13" type="ORF">OM33_16315</name>
</gene>
<dbReference type="NCBIfam" id="TIGR01515">
    <property type="entry name" value="branching_enzym"/>
    <property type="match status" value="1"/>
</dbReference>
<evidence type="ECO:0000256" key="1">
    <source>
        <dbReference type="ARBA" id="ARBA00000826"/>
    </source>
</evidence>
<evidence type="ECO:0000256" key="10">
    <source>
        <dbReference type="HAMAP-Rule" id="MF_00685"/>
    </source>
</evidence>
<evidence type="ECO:0000313" key="13">
    <source>
        <dbReference type="EMBL" id="AIY66690.1"/>
    </source>
</evidence>
<dbReference type="GO" id="GO:0005978">
    <property type="term" value="P:glycogen biosynthetic process"/>
    <property type="evidence" value="ECO:0007669"/>
    <property type="project" value="UniProtKB-UniRule"/>
</dbReference>
<dbReference type="InterPro" id="IPR054169">
    <property type="entry name" value="GlgB_N"/>
</dbReference>
<dbReference type="SUPFAM" id="SSF81296">
    <property type="entry name" value="E set domains"/>
    <property type="match status" value="2"/>
</dbReference>
<dbReference type="UniPathway" id="UPA00164"/>
<dbReference type="FunFam" id="2.60.40.10:FF:000169">
    <property type="entry name" value="1,4-alpha-glucan branching enzyme GlgB"/>
    <property type="match status" value="1"/>
</dbReference>
<dbReference type="CDD" id="cd11322">
    <property type="entry name" value="AmyAc_Glg_BE"/>
    <property type="match status" value="1"/>
</dbReference>
<protein>
    <recommendedName>
        <fullName evidence="10">1,4-alpha-glucan branching enzyme GlgB</fullName>
        <ecNumber evidence="10">2.4.1.18</ecNumber>
    </recommendedName>
    <alternativeName>
        <fullName evidence="10">1,4-alpha-D-glucan:1,4-alpha-D-glucan 6-glucosyl-transferase</fullName>
    </alternativeName>
    <alternativeName>
        <fullName evidence="10">Alpha-(1-&gt;4)-glucan branching enzyme</fullName>
    </alternativeName>
    <alternativeName>
        <fullName evidence="10">Glycogen branching enzyme</fullName>
        <shortName evidence="10">BE</shortName>
    </alternativeName>
</protein>
<dbReference type="NCBIfam" id="NF003811">
    <property type="entry name" value="PRK05402.1"/>
    <property type="match status" value="1"/>
</dbReference>
<evidence type="ECO:0000256" key="11">
    <source>
        <dbReference type="PIRSR" id="PIRSR000463-1"/>
    </source>
</evidence>
<dbReference type="HOGENOM" id="CLU_004245_3_2_6"/>
<evidence type="ECO:0000256" key="7">
    <source>
        <dbReference type="ARBA" id="ARBA00022679"/>
    </source>
</evidence>
<dbReference type="InterPro" id="IPR044143">
    <property type="entry name" value="GlgB_N_E_set_prok"/>
</dbReference>
<comment type="pathway">
    <text evidence="3 10">Glycan biosynthesis; glycogen biosynthesis.</text>
</comment>
<keyword evidence="6 10" id="KW-0328">Glycosyltransferase</keyword>
<keyword evidence="8 10" id="KW-0320">Glycogen biosynthesis</keyword>
<dbReference type="AlphaFoldDB" id="A0A0A7EJ35"/>
<evidence type="ECO:0000256" key="5">
    <source>
        <dbReference type="ARBA" id="ARBA00022600"/>
    </source>
</evidence>
<dbReference type="InterPro" id="IPR013780">
    <property type="entry name" value="Glyco_hydro_b"/>
</dbReference>
<keyword evidence="5 10" id="KW-0321">Glycogen metabolism</keyword>
<dbReference type="GO" id="GO:0004553">
    <property type="term" value="F:hydrolase activity, hydrolyzing O-glycosyl compounds"/>
    <property type="evidence" value="ECO:0007669"/>
    <property type="project" value="InterPro"/>
</dbReference>
<dbReference type="KEGG" id="pseo:OM33_16315"/>
<dbReference type="Pfam" id="PF02806">
    <property type="entry name" value="Alpha-amylase_C"/>
    <property type="match status" value="1"/>
</dbReference>